<keyword evidence="5" id="KW-0677">Repeat</keyword>
<dbReference type="EMBL" id="OV725079">
    <property type="protein sequence ID" value="CAH1396403.1"/>
    <property type="molecule type" value="Genomic_DNA"/>
</dbReference>
<dbReference type="OrthoDB" id="676979at2759"/>
<accession>A0A9P0H6J1</accession>
<evidence type="ECO:0000256" key="4">
    <source>
        <dbReference type="ARBA" id="ARBA00022614"/>
    </source>
</evidence>
<evidence type="ECO:0000256" key="3">
    <source>
        <dbReference type="ARBA" id="ARBA00022490"/>
    </source>
</evidence>
<evidence type="ECO:0000256" key="1">
    <source>
        <dbReference type="ARBA" id="ARBA00004496"/>
    </source>
</evidence>
<organism evidence="7 8">
    <name type="scientific">Nezara viridula</name>
    <name type="common">Southern green stink bug</name>
    <name type="synonym">Cimex viridulus</name>
    <dbReference type="NCBI Taxonomy" id="85310"/>
    <lineage>
        <taxon>Eukaryota</taxon>
        <taxon>Metazoa</taxon>
        <taxon>Ecdysozoa</taxon>
        <taxon>Arthropoda</taxon>
        <taxon>Hexapoda</taxon>
        <taxon>Insecta</taxon>
        <taxon>Pterygota</taxon>
        <taxon>Neoptera</taxon>
        <taxon>Paraneoptera</taxon>
        <taxon>Hemiptera</taxon>
        <taxon>Heteroptera</taxon>
        <taxon>Panheteroptera</taxon>
        <taxon>Pentatomomorpha</taxon>
        <taxon>Pentatomoidea</taxon>
        <taxon>Pentatomidae</taxon>
        <taxon>Pentatominae</taxon>
        <taxon>Nezara</taxon>
    </lineage>
</organism>
<dbReference type="PANTHER" id="PTHR46545:SF1">
    <property type="entry name" value="LEUCINE-RICH REPEAT-CONTAINING PROTEIN 51"/>
    <property type="match status" value="1"/>
</dbReference>
<dbReference type="PANTHER" id="PTHR46545">
    <property type="entry name" value="LEUCINE-RICH REPEAT-CONTAINING PROTEIN 51"/>
    <property type="match status" value="1"/>
</dbReference>
<keyword evidence="4" id="KW-0433">Leucine-rich repeat</keyword>
<feature type="region of interest" description="Disordered" evidence="6">
    <location>
        <begin position="1"/>
        <end position="57"/>
    </location>
</feature>
<reference evidence="7" key="1">
    <citation type="submission" date="2022-01" db="EMBL/GenBank/DDBJ databases">
        <authorList>
            <person name="King R."/>
        </authorList>
    </citation>
    <scope>NUCLEOTIDE SEQUENCE</scope>
</reference>
<sequence>MSELKGQTVPKRDQSKSREKRKDSHLDIGHETNNERPKSPRDRAKPVVISHSDQQGPPLDFSFKNIETIEALKTEKPRKGNKNYKKTKDGKYSCSSLRLNNNYLENISGIHSVCLEILEAPEKLTWLDLSFNRLTSIPAEISTLCSLKIIYLHGNHLVDLPAVLRPLKMLDGLYSLTLHGNPVEERENYRYKIMAHLPHLKTLDFNKITLADRKKAEGMKKKH</sequence>
<evidence type="ECO:0000256" key="6">
    <source>
        <dbReference type="SAM" id="MobiDB-lite"/>
    </source>
</evidence>
<keyword evidence="8" id="KW-1185">Reference proteome</keyword>
<dbReference type="SUPFAM" id="SSF52058">
    <property type="entry name" value="L domain-like"/>
    <property type="match status" value="1"/>
</dbReference>
<dbReference type="AlphaFoldDB" id="A0A9P0H6J1"/>
<evidence type="ECO:0000256" key="5">
    <source>
        <dbReference type="ARBA" id="ARBA00022737"/>
    </source>
</evidence>
<dbReference type="Gene3D" id="3.80.10.10">
    <property type="entry name" value="Ribonuclease Inhibitor"/>
    <property type="match status" value="1"/>
</dbReference>
<comment type="subcellular location">
    <subcellularLocation>
        <location evidence="1">Cytoplasm</location>
    </subcellularLocation>
</comment>
<dbReference type="InterPro" id="IPR001611">
    <property type="entry name" value="Leu-rich_rpt"/>
</dbReference>
<dbReference type="PROSITE" id="PS51450">
    <property type="entry name" value="LRR"/>
    <property type="match status" value="1"/>
</dbReference>
<gene>
    <name evidence="7" type="ORF">NEZAVI_LOCUS6481</name>
</gene>
<dbReference type="GO" id="GO:0005737">
    <property type="term" value="C:cytoplasm"/>
    <property type="evidence" value="ECO:0007669"/>
    <property type="project" value="UniProtKB-SubCell"/>
</dbReference>
<evidence type="ECO:0000313" key="7">
    <source>
        <dbReference type="EMBL" id="CAH1396403.1"/>
    </source>
</evidence>
<dbReference type="Proteomes" id="UP001152798">
    <property type="component" value="Chromosome 3"/>
</dbReference>
<evidence type="ECO:0000256" key="2">
    <source>
        <dbReference type="ARBA" id="ARBA00014223"/>
    </source>
</evidence>
<evidence type="ECO:0000313" key="8">
    <source>
        <dbReference type="Proteomes" id="UP001152798"/>
    </source>
</evidence>
<keyword evidence="3" id="KW-0963">Cytoplasm</keyword>
<feature type="compositionally biased region" description="Basic and acidic residues" evidence="6">
    <location>
        <begin position="10"/>
        <end position="45"/>
    </location>
</feature>
<protein>
    <recommendedName>
        <fullName evidence="2">Leucine-rich repeat-containing protein 51</fullName>
    </recommendedName>
</protein>
<dbReference type="Pfam" id="PF14580">
    <property type="entry name" value="LRR_9"/>
    <property type="match status" value="1"/>
</dbReference>
<dbReference type="InterPro" id="IPR032675">
    <property type="entry name" value="LRR_dom_sf"/>
</dbReference>
<name>A0A9P0H6J1_NEZVI</name>
<proteinExistence type="predicted"/>